<dbReference type="PANTHER" id="PTHR13507">
    <property type="entry name" value="PRKR-INTERACTING PROTEIN 1"/>
    <property type="match status" value="1"/>
</dbReference>
<feature type="compositionally biased region" description="Basic and acidic residues" evidence="1">
    <location>
        <begin position="1"/>
        <end position="11"/>
    </location>
</feature>
<feature type="compositionally biased region" description="Low complexity" evidence="1">
    <location>
        <begin position="147"/>
        <end position="158"/>
    </location>
</feature>
<dbReference type="GO" id="GO:0003725">
    <property type="term" value="F:double-stranded RNA binding"/>
    <property type="evidence" value="ECO:0007669"/>
    <property type="project" value="InterPro"/>
</dbReference>
<reference evidence="2 3" key="1">
    <citation type="submission" date="2015-06" db="EMBL/GenBank/DDBJ databases">
        <title>Expansion of signal transduction pathways in fungi by whole-genome duplication.</title>
        <authorList>
            <consortium name="DOE Joint Genome Institute"/>
            <person name="Corrochano L.M."/>
            <person name="Kuo A."/>
            <person name="Marcet-Houben M."/>
            <person name="Polaino S."/>
            <person name="Salamov A."/>
            <person name="Villalobos J.M."/>
            <person name="Alvarez M.I."/>
            <person name="Avalos J."/>
            <person name="Benito E.P."/>
            <person name="Benoit I."/>
            <person name="Burger G."/>
            <person name="Camino L.P."/>
            <person name="Canovas D."/>
            <person name="Cerda-Olmedo E."/>
            <person name="Cheng J.-F."/>
            <person name="Dominguez A."/>
            <person name="Elias M."/>
            <person name="Eslava A.P."/>
            <person name="Glaser F."/>
            <person name="Grimwood J."/>
            <person name="Gutierrez G."/>
            <person name="Heitman J."/>
            <person name="Henrissat B."/>
            <person name="Iturriaga E.A."/>
            <person name="Lang B.F."/>
            <person name="Lavin J.L."/>
            <person name="Lee S."/>
            <person name="Li W."/>
            <person name="Lindquist E."/>
            <person name="Lopez-Garcia S."/>
            <person name="Luque E.M."/>
            <person name="Marcos A.T."/>
            <person name="Martin J."/>
            <person name="Mccluskey K."/>
            <person name="Medina H.R."/>
            <person name="Miralles-Duran A."/>
            <person name="Miyazaki A."/>
            <person name="Munoz-Torres E."/>
            <person name="Oguiza J.A."/>
            <person name="Ohm R."/>
            <person name="Olmedo M."/>
            <person name="Orejas M."/>
            <person name="Ortiz-Castellanos L."/>
            <person name="Pisabarro A.G."/>
            <person name="Rodriguez-Romero J."/>
            <person name="Ruiz-Herrera J."/>
            <person name="Ruiz-Vazquez R."/>
            <person name="Sanz C."/>
            <person name="Schackwitz W."/>
            <person name="Schmutz J."/>
            <person name="Shahriari M."/>
            <person name="Shelest E."/>
            <person name="Silva-Franco F."/>
            <person name="Soanes D."/>
            <person name="Syed K."/>
            <person name="Tagua V.G."/>
            <person name="Talbot N.J."/>
            <person name="Thon M."/>
            <person name="De Vries R.P."/>
            <person name="Wiebenga A."/>
            <person name="Yadav J.S."/>
            <person name="Braun E.L."/>
            <person name="Baker S."/>
            <person name="Garre V."/>
            <person name="Horwitz B."/>
            <person name="Torres-Martinez S."/>
            <person name="Idnurm A."/>
            <person name="Herrera-Estrella A."/>
            <person name="Gabaldon T."/>
            <person name="Grigoriev I.V."/>
        </authorList>
    </citation>
    <scope>NUCLEOTIDE SEQUENCE [LARGE SCALE GENOMIC DNA]</scope>
    <source>
        <strain evidence="2 3">CBS 277.49</strain>
    </source>
</reference>
<feature type="compositionally biased region" description="Basic and acidic residues" evidence="1">
    <location>
        <begin position="88"/>
        <end position="119"/>
    </location>
</feature>
<evidence type="ECO:0000313" key="3">
    <source>
        <dbReference type="Proteomes" id="UP000077051"/>
    </source>
</evidence>
<dbReference type="GO" id="GO:0004860">
    <property type="term" value="F:protein kinase inhibitor activity"/>
    <property type="evidence" value="ECO:0007669"/>
    <property type="project" value="TreeGrafter"/>
</dbReference>
<feature type="region of interest" description="Disordered" evidence="1">
    <location>
        <begin position="1"/>
        <end position="21"/>
    </location>
</feature>
<name>A0A168KUE7_MUCCL</name>
<keyword evidence="3" id="KW-1185">Reference proteome</keyword>
<dbReference type="GO" id="GO:0005730">
    <property type="term" value="C:nucleolus"/>
    <property type="evidence" value="ECO:0007669"/>
    <property type="project" value="TreeGrafter"/>
</dbReference>
<evidence type="ECO:0000256" key="1">
    <source>
        <dbReference type="SAM" id="MobiDB-lite"/>
    </source>
</evidence>
<dbReference type="AlphaFoldDB" id="A0A168KUE7"/>
<organism evidence="2 3">
    <name type="scientific">Mucor lusitanicus CBS 277.49</name>
    <dbReference type="NCBI Taxonomy" id="747725"/>
    <lineage>
        <taxon>Eukaryota</taxon>
        <taxon>Fungi</taxon>
        <taxon>Fungi incertae sedis</taxon>
        <taxon>Mucoromycota</taxon>
        <taxon>Mucoromycotina</taxon>
        <taxon>Mucoromycetes</taxon>
        <taxon>Mucorales</taxon>
        <taxon>Mucorineae</taxon>
        <taxon>Mucoraceae</taxon>
        <taxon>Mucor</taxon>
    </lineage>
</organism>
<dbReference type="VEuPathDB" id="FungiDB:MUCCIDRAFT_183893"/>
<evidence type="ECO:0000313" key="2">
    <source>
        <dbReference type="EMBL" id="OAD02778.1"/>
    </source>
</evidence>
<dbReference type="GO" id="GO:0019901">
    <property type="term" value="F:protein kinase binding"/>
    <property type="evidence" value="ECO:0007669"/>
    <property type="project" value="TreeGrafter"/>
</dbReference>
<feature type="compositionally biased region" description="Basic residues" evidence="1">
    <location>
        <begin position="126"/>
        <end position="139"/>
    </location>
</feature>
<feature type="region of interest" description="Disordered" evidence="1">
    <location>
        <begin position="53"/>
        <end position="158"/>
    </location>
</feature>
<comment type="caution">
    <text evidence="2">The sequence shown here is derived from an EMBL/GenBank/DDBJ whole genome shotgun (WGS) entry which is preliminary data.</text>
</comment>
<dbReference type="Proteomes" id="UP000077051">
    <property type="component" value="Unassembled WGS sequence"/>
</dbReference>
<protein>
    <submittedName>
        <fullName evidence="2">Uncharacterized protein</fullName>
    </submittedName>
</protein>
<gene>
    <name evidence="2" type="ORF">MUCCIDRAFT_183893</name>
</gene>
<sequence>MSKVPENKSTETQDVAVPKKNRHIITPLEEQQEKLNRLFQKIDKPVYIPERPVEKNELQAPKDFVRNVSGSSAGAGSGDFHVYRAQRRREYARMKNMDDQERKEKEDKEYSEKLRRLREEDEERTAKKRAKRQKRNKNKKAADKDSNGNSSSSSKNEK</sequence>
<dbReference type="InterPro" id="IPR009548">
    <property type="entry name" value="Prkrip1"/>
</dbReference>
<accession>A0A168KUE7</accession>
<proteinExistence type="predicted"/>
<dbReference type="OrthoDB" id="10067079at2759"/>
<dbReference type="Pfam" id="PF06658">
    <property type="entry name" value="DUF1168"/>
    <property type="match status" value="1"/>
</dbReference>
<dbReference type="PANTHER" id="PTHR13507:SF0">
    <property type="entry name" value="PRKR-INTERACTING PROTEIN 1"/>
    <property type="match status" value="1"/>
</dbReference>
<dbReference type="EMBL" id="AMYB01000004">
    <property type="protein sequence ID" value="OAD02778.1"/>
    <property type="molecule type" value="Genomic_DNA"/>
</dbReference>
<dbReference type="STRING" id="747725.A0A168KUE7"/>